<gene>
    <name evidence="1" type="ORF">BUALT_Bualt14G0004400</name>
</gene>
<evidence type="ECO:0000313" key="2">
    <source>
        <dbReference type="Proteomes" id="UP000826271"/>
    </source>
</evidence>
<accession>A0AAV6WLS2</accession>
<proteinExistence type="predicted"/>
<protein>
    <submittedName>
        <fullName evidence="1">Uncharacterized protein</fullName>
    </submittedName>
</protein>
<organism evidence="1 2">
    <name type="scientific">Buddleja alternifolia</name>
    <dbReference type="NCBI Taxonomy" id="168488"/>
    <lineage>
        <taxon>Eukaryota</taxon>
        <taxon>Viridiplantae</taxon>
        <taxon>Streptophyta</taxon>
        <taxon>Embryophyta</taxon>
        <taxon>Tracheophyta</taxon>
        <taxon>Spermatophyta</taxon>
        <taxon>Magnoliopsida</taxon>
        <taxon>eudicotyledons</taxon>
        <taxon>Gunneridae</taxon>
        <taxon>Pentapetalae</taxon>
        <taxon>asterids</taxon>
        <taxon>lamiids</taxon>
        <taxon>Lamiales</taxon>
        <taxon>Scrophulariaceae</taxon>
        <taxon>Buddlejeae</taxon>
        <taxon>Buddleja</taxon>
    </lineage>
</organism>
<comment type="caution">
    <text evidence="1">The sequence shown here is derived from an EMBL/GenBank/DDBJ whole genome shotgun (WGS) entry which is preliminary data.</text>
</comment>
<dbReference type="AlphaFoldDB" id="A0AAV6WLS2"/>
<dbReference type="EMBL" id="WHWC01000014">
    <property type="protein sequence ID" value="KAG8369372.1"/>
    <property type="molecule type" value="Genomic_DNA"/>
</dbReference>
<evidence type="ECO:0000313" key="1">
    <source>
        <dbReference type="EMBL" id="KAG8369372.1"/>
    </source>
</evidence>
<sequence>MPGTNQGQGLFVDEKSKRVLETYTRLKENHTQSSGSARLSQGSSTFIPEVWAEATLLHLPPVSTHLQLPPDNTHLQLPSDSTHLQLPITIQLHLLVIS</sequence>
<keyword evidence="2" id="KW-1185">Reference proteome</keyword>
<name>A0AAV6WLS2_9LAMI</name>
<reference evidence="1" key="1">
    <citation type="submission" date="2019-10" db="EMBL/GenBank/DDBJ databases">
        <authorList>
            <person name="Zhang R."/>
            <person name="Pan Y."/>
            <person name="Wang J."/>
            <person name="Ma R."/>
            <person name="Yu S."/>
        </authorList>
    </citation>
    <scope>NUCLEOTIDE SEQUENCE</scope>
    <source>
        <strain evidence="1">LA-IB0</strain>
        <tissue evidence="1">Leaf</tissue>
    </source>
</reference>
<dbReference type="Proteomes" id="UP000826271">
    <property type="component" value="Unassembled WGS sequence"/>
</dbReference>